<evidence type="ECO:0000259" key="1">
    <source>
        <dbReference type="Pfam" id="PF20182"/>
    </source>
</evidence>
<proteinExistence type="predicted"/>
<dbReference type="Proteomes" id="UP000655443">
    <property type="component" value="Unassembled WGS sequence"/>
</dbReference>
<dbReference type="Pfam" id="PF20182">
    <property type="entry name" value="DUF6545"/>
    <property type="match status" value="1"/>
</dbReference>
<reference evidence="2" key="2">
    <citation type="submission" date="2020-09" db="EMBL/GenBank/DDBJ databases">
        <authorList>
            <person name="Sun Q."/>
            <person name="Ohkuma M."/>
        </authorList>
    </citation>
    <scope>NUCLEOTIDE SEQUENCE</scope>
    <source>
        <strain evidence="2">JCM 4714</strain>
    </source>
</reference>
<organism evidence="2 3">
    <name type="scientific">Streptomyces alanosinicus</name>
    <dbReference type="NCBI Taxonomy" id="68171"/>
    <lineage>
        <taxon>Bacteria</taxon>
        <taxon>Bacillati</taxon>
        <taxon>Actinomycetota</taxon>
        <taxon>Actinomycetes</taxon>
        <taxon>Kitasatosporales</taxon>
        <taxon>Streptomycetaceae</taxon>
        <taxon>Streptomyces</taxon>
    </lineage>
</organism>
<dbReference type="EMBL" id="BMVG01000016">
    <property type="protein sequence ID" value="GHE08445.1"/>
    <property type="molecule type" value="Genomic_DNA"/>
</dbReference>
<dbReference type="AlphaFoldDB" id="A0A918YME9"/>
<name>A0A918YME9_9ACTN</name>
<sequence length="109" mass="11689">MVAYSPGRALLTARKTFLYDVILALDPYCDPATHEAAYQAALRNGGDEPRAAVTADGVMILAARDRQRALPVPPHDAGHPPERRAKDLIPLSLALASPELADLLPQLTP</sequence>
<keyword evidence="3" id="KW-1185">Reference proteome</keyword>
<evidence type="ECO:0000313" key="3">
    <source>
        <dbReference type="Proteomes" id="UP000655443"/>
    </source>
</evidence>
<comment type="caution">
    <text evidence="2">The sequence shown here is derived from an EMBL/GenBank/DDBJ whole genome shotgun (WGS) entry which is preliminary data.</text>
</comment>
<reference evidence="2" key="1">
    <citation type="journal article" date="2014" name="Int. J. Syst. Evol. Microbiol.">
        <title>Complete genome sequence of Corynebacterium casei LMG S-19264T (=DSM 44701T), isolated from a smear-ripened cheese.</title>
        <authorList>
            <consortium name="US DOE Joint Genome Institute (JGI-PGF)"/>
            <person name="Walter F."/>
            <person name="Albersmeier A."/>
            <person name="Kalinowski J."/>
            <person name="Ruckert C."/>
        </authorList>
    </citation>
    <scope>NUCLEOTIDE SEQUENCE</scope>
    <source>
        <strain evidence="2">JCM 4714</strain>
    </source>
</reference>
<accession>A0A918YME9</accession>
<gene>
    <name evidence="2" type="ORF">GCM10010339_56880</name>
</gene>
<feature type="domain" description="DUF6545" evidence="1">
    <location>
        <begin position="20"/>
        <end position="80"/>
    </location>
</feature>
<dbReference type="InterPro" id="IPR046675">
    <property type="entry name" value="DUF6545"/>
</dbReference>
<protein>
    <recommendedName>
        <fullName evidence="1">DUF6545 domain-containing protein</fullName>
    </recommendedName>
</protein>
<dbReference type="RefSeq" id="WP_189956482.1">
    <property type="nucleotide sequence ID" value="NZ_BMVG01000016.1"/>
</dbReference>
<evidence type="ECO:0000313" key="2">
    <source>
        <dbReference type="EMBL" id="GHE08445.1"/>
    </source>
</evidence>